<dbReference type="RefSeq" id="XP_055687603.1">
    <property type="nucleotide sequence ID" value="XM_055831628.1"/>
</dbReference>
<evidence type="ECO:0000256" key="2">
    <source>
        <dbReference type="PROSITE-ProRule" id="PRU00176"/>
    </source>
</evidence>
<dbReference type="RefSeq" id="XP_055687601.1">
    <property type="nucleotide sequence ID" value="XM_055831626.1"/>
</dbReference>
<feature type="compositionally biased region" description="Polar residues" evidence="3">
    <location>
        <begin position="187"/>
        <end position="200"/>
    </location>
</feature>
<dbReference type="GO" id="GO:0003723">
    <property type="term" value="F:RNA binding"/>
    <property type="evidence" value="ECO:0007669"/>
    <property type="project" value="UniProtKB-UniRule"/>
</dbReference>
<dbReference type="InterPro" id="IPR013087">
    <property type="entry name" value="Znf_C2H2_type"/>
</dbReference>
<dbReference type="EMBL" id="AJWK01018745">
    <property type="status" value="NOT_ANNOTATED_CDS"/>
    <property type="molecule type" value="Genomic_DNA"/>
</dbReference>
<dbReference type="InterPro" id="IPR051186">
    <property type="entry name" value="RRM_HNRPC/RALY_subfam"/>
</dbReference>
<name>A0A1B0CMH7_LUTLO</name>
<dbReference type="PANTHER" id="PTHR13968:SF26">
    <property type="entry name" value="RRM DOMAIN-CONTAINING PROTEIN"/>
    <property type="match status" value="1"/>
</dbReference>
<dbReference type="SMART" id="SM00360">
    <property type="entry name" value="RRM"/>
    <property type="match status" value="1"/>
</dbReference>
<reference evidence="5" key="1">
    <citation type="submission" date="2020-05" db="UniProtKB">
        <authorList>
            <consortium name="EnsemblMetazoa"/>
        </authorList>
    </citation>
    <scope>IDENTIFICATION</scope>
    <source>
        <strain evidence="5">Jacobina</strain>
    </source>
</reference>
<feature type="domain" description="RRM" evidence="4">
    <location>
        <begin position="22"/>
        <end position="93"/>
    </location>
</feature>
<organism evidence="5 6">
    <name type="scientific">Lutzomyia longipalpis</name>
    <name type="common">Sand fly</name>
    <dbReference type="NCBI Taxonomy" id="7200"/>
    <lineage>
        <taxon>Eukaryota</taxon>
        <taxon>Metazoa</taxon>
        <taxon>Ecdysozoa</taxon>
        <taxon>Arthropoda</taxon>
        <taxon>Hexapoda</taxon>
        <taxon>Insecta</taxon>
        <taxon>Pterygota</taxon>
        <taxon>Neoptera</taxon>
        <taxon>Endopterygota</taxon>
        <taxon>Diptera</taxon>
        <taxon>Nematocera</taxon>
        <taxon>Psychodoidea</taxon>
        <taxon>Psychodidae</taxon>
        <taxon>Lutzomyia</taxon>
        <taxon>Lutzomyia</taxon>
    </lineage>
</organism>
<protein>
    <recommendedName>
        <fullName evidence="4">RRM domain-containing protein</fullName>
    </recommendedName>
</protein>
<dbReference type="Proteomes" id="UP000092461">
    <property type="component" value="Unassembled WGS sequence"/>
</dbReference>
<dbReference type="AlphaFoldDB" id="A0A1B0CMH7"/>
<feature type="region of interest" description="Disordered" evidence="3">
    <location>
        <begin position="303"/>
        <end position="342"/>
    </location>
</feature>
<dbReference type="VEuPathDB" id="VectorBase:LLOJ005865"/>
<dbReference type="CDD" id="cd12341">
    <property type="entry name" value="RRM_hnRNPC_like"/>
    <property type="match status" value="1"/>
</dbReference>
<dbReference type="PROSITE" id="PS50102">
    <property type="entry name" value="RRM"/>
    <property type="match status" value="1"/>
</dbReference>
<keyword evidence="1 2" id="KW-0694">RNA-binding</keyword>
<evidence type="ECO:0000259" key="4">
    <source>
        <dbReference type="PROSITE" id="PS50102"/>
    </source>
</evidence>
<keyword evidence="6" id="KW-1185">Reference proteome</keyword>
<dbReference type="Gene3D" id="3.30.70.330">
    <property type="match status" value="1"/>
</dbReference>
<dbReference type="EMBL" id="AJWK01018746">
    <property type="status" value="NOT_ANNOTATED_CDS"/>
    <property type="molecule type" value="Genomic_DNA"/>
</dbReference>
<dbReference type="InterPro" id="IPR000504">
    <property type="entry name" value="RRM_dom"/>
</dbReference>
<sequence length="342" mass="38802">MKMKMSVVSNNTNSLDPLSVHSRVFVGNLNTFQCSKTDVEKIFQRYGRLLGISMHKGYAFVQYANPFDARKACHGEDGRTVLSQVLDVNLVSEPKAHQIGRKKLQMAKIGQDFLYTSALFQGKLQKPMKRQRLMQQQQHNRLAGISSKTKLNLFQLTQGYQHHQIFLQQHKSRQKPLFRRKLESEDTGSTRANGHASVQQVHPIPDQPQHKPLNIADNFKVYSNADTLICGNCREHFSNLKDILNHKKTYCQLRMTCKCQEFTNSDDAHLTKLICIVCKETFTNPWDLMVHAQSNHSISIYELDEENPQKGDFDGDPNSTGDPSQSSDAGDSSSDESSGKMN</sequence>
<feature type="region of interest" description="Disordered" evidence="3">
    <location>
        <begin position="182"/>
        <end position="210"/>
    </location>
</feature>
<evidence type="ECO:0000256" key="3">
    <source>
        <dbReference type="SAM" id="MobiDB-lite"/>
    </source>
</evidence>
<feature type="compositionally biased region" description="Low complexity" evidence="3">
    <location>
        <begin position="321"/>
        <end position="336"/>
    </location>
</feature>
<evidence type="ECO:0000313" key="6">
    <source>
        <dbReference type="Proteomes" id="UP000092461"/>
    </source>
</evidence>
<dbReference type="VEuPathDB" id="VectorBase:LLONM1_006699"/>
<dbReference type="EMBL" id="AJWK01018744">
    <property type="status" value="NOT_ANNOTATED_CDS"/>
    <property type="molecule type" value="Genomic_DNA"/>
</dbReference>
<evidence type="ECO:0000313" key="5">
    <source>
        <dbReference type="EnsemblMetazoa" id="LLOJ005865-PA"/>
    </source>
</evidence>
<dbReference type="OrthoDB" id="6730379at2759"/>
<dbReference type="GeneID" id="129792524"/>
<dbReference type="PROSITE" id="PS00028">
    <property type="entry name" value="ZINC_FINGER_C2H2_1"/>
    <property type="match status" value="1"/>
</dbReference>
<dbReference type="KEGG" id="lll:129792524"/>
<evidence type="ECO:0000256" key="1">
    <source>
        <dbReference type="ARBA" id="ARBA00022884"/>
    </source>
</evidence>
<accession>A0A1B0CMH7</accession>
<dbReference type="PANTHER" id="PTHR13968">
    <property type="entry name" value="HETEROGENEOUS NUCLEAR RIBONUCLEOPROTEIN"/>
    <property type="match status" value="1"/>
</dbReference>
<dbReference type="InterPro" id="IPR035979">
    <property type="entry name" value="RBD_domain_sf"/>
</dbReference>
<dbReference type="GO" id="GO:0005634">
    <property type="term" value="C:nucleus"/>
    <property type="evidence" value="ECO:0007669"/>
    <property type="project" value="TreeGrafter"/>
</dbReference>
<dbReference type="InterPro" id="IPR012677">
    <property type="entry name" value="Nucleotide-bd_a/b_plait_sf"/>
</dbReference>
<dbReference type="FunFam" id="3.30.70.330:FF:000431">
    <property type="entry name" value="Heterogeneous nuclear ribonucleoprotein C"/>
    <property type="match status" value="1"/>
</dbReference>
<dbReference type="SUPFAM" id="SSF54928">
    <property type="entry name" value="RNA-binding domain, RBD"/>
    <property type="match status" value="1"/>
</dbReference>
<dbReference type="RefSeq" id="XP_055687602.1">
    <property type="nucleotide sequence ID" value="XM_055831627.1"/>
</dbReference>
<dbReference type="EnsemblMetazoa" id="LLOJ005865-RA">
    <property type="protein sequence ID" value="LLOJ005865-PA"/>
    <property type="gene ID" value="LLOJ005865"/>
</dbReference>
<proteinExistence type="predicted"/>
<dbReference type="EMBL" id="AJWK01018747">
    <property type="status" value="NOT_ANNOTATED_CDS"/>
    <property type="molecule type" value="Genomic_DNA"/>
</dbReference>
<dbReference type="Pfam" id="PF00076">
    <property type="entry name" value="RRM_1"/>
    <property type="match status" value="1"/>
</dbReference>